<keyword evidence="2" id="KW-1185">Reference proteome</keyword>
<evidence type="ECO:0000313" key="2">
    <source>
        <dbReference type="Proteomes" id="UP000299102"/>
    </source>
</evidence>
<name>A0A4C1WPH6_EUMVA</name>
<gene>
    <name evidence="1" type="ORF">EVAR_45875_1</name>
</gene>
<comment type="caution">
    <text evidence="1">The sequence shown here is derived from an EMBL/GenBank/DDBJ whole genome shotgun (WGS) entry which is preliminary data.</text>
</comment>
<protein>
    <submittedName>
        <fullName evidence="1">Uncharacterized protein</fullName>
    </submittedName>
</protein>
<dbReference type="AlphaFoldDB" id="A0A4C1WPH6"/>
<sequence length="134" mass="14933">MRSELQVTLLGLRPHGDADHQIVLFAKVKQKGAQVRRRGVKEVVRHLSLIPSWLGGFISFVNVKTDGLRTYDRLFALSSSGGVGAYDDIICRGIVERTCFLEGFNRRPNSEKESLAYFGPDAGTEFRFASSGER</sequence>
<evidence type="ECO:0000313" key="1">
    <source>
        <dbReference type="EMBL" id="GBP52025.1"/>
    </source>
</evidence>
<accession>A0A4C1WPH6</accession>
<reference evidence="1 2" key="1">
    <citation type="journal article" date="2019" name="Commun. Biol.">
        <title>The bagworm genome reveals a unique fibroin gene that provides high tensile strength.</title>
        <authorList>
            <person name="Kono N."/>
            <person name="Nakamura H."/>
            <person name="Ohtoshi R."/>
            <person name="Tomita M."/>
            <person name="Numata K."/>
            <person name="Arakawa K."/>
        </authorList>
    </citation>
    <scope>NUCLEOTIDE SEQUENCE [LARGE SCALE GENOMIC DNA]</scope>
</reference>
<organism evidence="1 2">
    <name type="scientific">Eumeta variegata</name>
    <name type="common">Bagworm moth</name>
    <name type="synonym">Eumeta japonica</name>
    <dbReference type="NCBI Taxonomy" id="151549"/>
    <lineage>
        <taxon>Eukaryota</taxon>
        <taxon>Metazoa</taxon>
        <taxon>Ecdysozoa</taxon>
        <taxon>Arthropoda</taxon>
        <taxon>Hexapoda</taxon>
        <taxon>Insecta</taxon>
        <taxon>Pterygota</taxon>
        <taxon>Neoptera</taxon>
        <taxon>Endopterygota</taxon>
        <taxon>Lepidoptera</taxon>
        <taxon>Glossata</taxon>
        <taxon>Ditrysia</taxon>
        <taxon>Tineoidea</taxon>
        <taxon>Psychidae</taxon>
        <taxon>Oiketicinae</taxon>
        <taxon>Eumeta</taxon>
    </lineage>
</organism>
<proteinExistence type="predicted"/>
<dbReference type="Proteomes" id="UP000299102">
    <property type="component" value="Unassembled WGS sequence"/>
</dbReference>
<dbReference type="EMBL" id="BGZK01000593">
    <property type="protein sequence ID" value="GBP52025.1"/>
    <property type="molecule type" value="Genomic_DNA"/>
</dbReference>